<dbReference type="GO" id="GO:0016618">
    <property type="term" value="F:hydroxypyruvate reductase [NAD(P)H] activity"/>
    <property type="evidence" value="ECO:0007669"/>
    <property type="project" value="TreeGrafter"/>
</dbReference>
<dbReference type="SUPFAM" id="SSF52283">
    <property type="entry name" value="Formate/glycerate dehydrogenase catalytic domain-like"/>
    <property type="match status" value="1"/>
</dbReference>
<evidence type="ECO:0000256" key="1">
    <source>
        <dbReference type="ARBA" id="ARBA00023002"/>
    </source>
</evidence>
<dbReference type="Pfam" id="PF00389">
    <property type="entry name" value="2-Hacid_dh"/>
    <property type="match status" value="1"/>
</dbReference>
<reference evidence="6" key="1">
    <citation type="submission" date="2020-11" db="EMBL/GenBank/DDBJ databases">
        <authorList>
            <person name="Kim M.K."/>
        </authorList>
    </citation>
    <scope>NUCLEOTIDE SEQUENCE</scope>
    <source>
        <strain evidence="6">BT350</strain>
    </source>
</reference>
<keyword evidence="2" id="KW-0520">NAD</keyword>
<dbReference type="GO" id="GO:0005829">
    <property type="term" value="C:cytosol"/>
    <property type="evidence" value="ECO:0007669"/>
    <property type="project" value="TreeGrafter"/>
</dbReference>
<dbReference type="PROSITE" id="PS00671">
    <property type="entry name" value="D_2_HYDROXYACID_DH_3"/>
    <property type="match status" value="1"/>
</dbReference>
<evidence type="ECO:0000256" key="2">
    <source>
        <dbReference type="ARBA" id="ARBA00023027"/>
    </source>
</evidence>
<accession>A0A931BS97</accession>
<dbReference type="GO" id="GO:0051287">
    <property type="term" value="F:NAD binding"/>
    <property type="evidence" value="ECO:0007669"/>
    <property type="project" value="InterPro"/>
</dbReference>
<dbReference type="InterPro" id="IPR029753">
    <property type="entry name" value="D-isomer_DH_CS"/>
</dbReference>
<dbReference type="InterPro" id="IPR006140">
    <property type="entry name" value="D-isomer_DH_NAD-bd"/>
</dbReference>
<evidence type="ECO:0000256" key="3">
    <source>
        <dbReference type="RuleBase" id="RU003719"/>
    </source>
</evidence>
<name>A0A931BS97_9HYPH</name>
<dbReference type="AlphaFoldDB" id="A0A931BS97"/>
<dbReference type="EMBL" id="JADQDO010000004">
    <property type="protein sequence ID" value="MBF9233864.1"/>
    <property type="molecule type" value="Genomic_DNA"/>
</dbReference>
<dbReference type="PANTHER" id="PTHR10996:SF178">
    <property type="entry name" value="2-HYDROXYACID DEHYDROGENASE YGL185C-RELATED"/>
    <property type="match status" value="1"/>
</dbReference>
<organism evidence="6 7">
    <name type="scientific">Microvirga alba</name>
    <dbReference type="NCBI Taxonomy" id="2791025"/>
    <lineage>
        <taxon>Bacteria</taxon>
        <taxon>Pseudomonadati</taxon>
        <taxon>Pseudomonadota</taxon>
        <taxon>Alphaproteobacteria</taxon>
        <taxon>Hyphomicrobiales</taxon>
        <taxon>Methylobacteriaceae</taxon>
        <taxon>Microvirga</taxon>
    </lineage>
</organism>
<dbReference type="InterPro" id="IPR036291">
    <property type="entry name" value="NAD(P)-bd_dom_sf"/>
</dbReference>
<evidence type="ECO:0000313" key="6">
    <source>
        <dbReference type="EMBL" id="MBF9233864.1"/>
    </source>
</evidence>
<dbReference type="GO" id="GO:0030267">
    <property type="term" value="F:glyoxylate reductase (NADPH) activity"/>
    <property type="evidence" value="ECO:0007669"/>
    <property type="project" value="TreeGrafter"/>
</dbReference>
<dbReference type="Proteomes" id="UP000599312">
    <property type="component" value="Unassembled WGS sequence"/>
</dbReference>
<evidence type="ECO:0000259" key="5">
    <source>
        <dbReference type="Pfam" id="PF02826"/>
    </source>
</evidence>
<dbReference type="InterPro" id="IPR050223">
    <property type="entry name" value="D-isomer_2-hydroxyacid_DH"/>
</dbReference>
<dbReference type="SUPFAM" id="SSF51735">
    <property type="entry name" value="NAD(P)-binding Rossmann-fold domains"/>
    <property type="match status" value="1"/>
</dbReference>
<proteinExistence type="inferred from homology"/>
<gene>
    <name evidence="6" type="ORF">I2H38_10800</name>
</gene>
<keyword evidence="1 3" id="KW-0560">Oxidoreductase</keyword>
<dbReference type="Pfam" id="PF02826">
    <property type="entry name" value="2-Hacid_dh_C"/>
    <property type="match status" value="1"/>
</dbReference>
<evidence type="ECO:0000259" key="4">
    <source>
        <dbReference type="Pfam" id="PF00389"/>
    </source>
</evidence>
<feature type="domain" description="D-isomer specific 2-hydroxyacid dehydrogenase NAD-binding" evidence="5">
    <location>
        <begin position="116"/>
        <end position="287"/>
    </location>
</feature>
<evidence type="ECO:0000313" key="7">
    <source>
        <dbReference type="Proteomes" id="UP000599312"/>
    </source>
</evidence>
<comment type="similarity">
    <text evidence="3">Belongs to the D-isomer specific 2-hydroxyacid dehydrogenase family.</text>
</comment>
<feature type="domain" description="D-isomer specific 2-hydroxyacid dehydrogenase catalytic" evidence="4">
    <location>
        <begin position="19"/>
        <end position="320"/>
    </location>
</feature>
<dbReference type="InterPro" id="IPR006139">
    <property type="entry name" value="D-isomer_2_OHA_DH_cat_dom"/>
</dbReference>
<protein>
    <submittedName>
        <fullName evidence="6">D-3-phosphoglycerate dehydrogenase</fullName>
    </submittedName>
</protein>
<sequence>MRKSFRINVLASAKAAKMTRMAQTLLSERGHEIVTYPSVDAFRADSAGIAASDVILTMPDMPVRIQEMDLAPRLRAVVSMVTGTENIAETEATRRGILVANGHVVESYVSMAEATVMLILASLYDLDRSQAQLREPTSANIERRARMLRRKTIGLIGFGRIAQTVAQLLAPWQVELLTFMRHPRGVPAYVRSLPLDEVLAQSDVVVILTNLDDSTRGLIDETRLRRMKEDAVLVNTARGAIIDEAALVRVAQERPNMRIALDVFEALPLAPDHPLRALPNAILTPHVVGHTSETTVALGDALLENVERILCGELPLHVCNPSVIETWLARWGARP</sequence>
<dbReference type="PANTHER" id="PTHR10996">
    <property type="entry name" value="2-HYDROXYACID DEHYDROGENASE-RELATED"/>
    <property type="match status" value="1"/>
</dbReference>
<dbReference type="Gene3D" id="3.40.50.720">
    <property type="entry name" value="NAD(P)-binding Rossmann-like Domain"/>
    <property type="match status" value="2"/>
</dbReference>
<comment type="caution">
    <text evidence="6">The sequence shown here is derived from an EMBL/GenBank/DDBJ whole genome shotgun (WGS) entry which is preliminary data.</text>
</comment>
<keyword evidence="7" id="KW-1185">Reference proteome</keyword>